<feature type="domain" description="2EXR" evidence="1">
    <location>
        <begin position="10"/>
        <end position="106"/>
    </location>
</feature>
<dbReference type="PANTHER" id="PTHR35910">
    <property type="entry name" value="2EXR DOMAIN-CONTAINING PROTEIN"/>
    <property type="match status" value="1"/>
</dbReference>
<protein>
    <recommendedName>
        <fullName evidence="1">2EXR domain-containing protein</fullName>
    </recommendedName>
</protein>
<dbReference type="Pfam" id="PF20150">
    <property type="entry name" value="2EXR"/>
    <property type="match status" value="1"/>
</dbReference>
<gene>
    <name evidence="2" type="ORF">DSL72_006861</name>
</gene>
<sequence>MSSASKPPKSFSDLPPEIRCHIWNLCVSDRRILPFSRRSTRIPGYDRISSFHALPPPNLLYVCHESREETLRCFRYACWGNRADEENGVAINAYTSGWWNPSMDIIHVPYWLPSDGLPPGMNGISTTDAKWKDLNFVSHAFRLRMKDMQHFACSMKSLRLRWQWEEDARAGRPWNWNGLAKLLHGFPNLKTFTWIVDYTTYRYKKDGPQWVDHPNFPIEGIWRNHASRHDMTPPKIQSGLQQSFECVKSELNDPHWKPPQVRIVLDKEDKEECLRREQRYRRMETGINGTS</sequence>
<name>A0A8A3PL89_9HELO</name>
<evidence type="ECO:0000313" key="2">
    <source>
        <dbReference type="EMBL" id="QSZ35739.1"/>
    </source>
</evidence>
<organism evidence="2 3">
    <name type="scientific">Monilinia vaccinii-corymbosi</name>
    <dbReference type="NCBI Taxonomy" id="61207"/>
    <lineage>
        <taxon>Eukaryota</taxon>
        <taxon>Fungi</taxon>
        <taxon>Dikarya</taxon>
        <taxon>Ascomycota</taxon>
        <taxon>Pezizomycotina</taxon>
        <taxon>Leotiomycetes</taxon>
        <taxon>Helotiales</taxon>
        <taxon>Sclerotiniaceae</taxon>
        <taxon>Monilinia</taxon>
    </lineage>
</organism>
<accession>A0A8A3PL89</accession>
<dbReference type="EMBL" id="CP063410">
    <property type="protein sequence ID" value="QSZ35739.1"/>
    <property type="molecule type" value="Genomic_DNA"/>
</dbReference>
<reference evidence="2" key="1">
    <citation type="submission" date="2020-10" db="EMBL/GenBank/DDBJ databases">
        <title>Genome Sequence of Monilinia vaccinii-corymbosi Sheds Light on Mummy Berry Disease Infection of Blueberry and Mating Type.</title>
        <authorList>
            <person name="Yow A.G."/>
            <person name="Zhang Y."/>
            <person name="Bansal K."/>
            <person name="Eacker S.M."/>
            <person name="Sullivan S."/>
            <person name="Liachko I."/>
            <person name="Cubeta M.A."/>
            <person name="Rollins J.A."/>
            <person name="Ashrafi H."/>
        </authorList>
    </citation>
    <scope>NUCLEOTIDE SEQUENCE</scope>
    <source>
        <strain evidence="2">RL-1</strain>
    </source>
</reference>
<dbReference type="Proteomes" id="UP000672032">
    <property type="component" value="Chromosome 6"/>
</dbReference>
<dbReference type="InterPro" id="IPR045518">
    <property type="entry name" value="2EXR"/>
</dbReference>
<dbReference type="PANTHER" id="PTHR35910:SF6">
    <property type="entry name" value="2EXR DOMAIN-CONTAINING PROTEIN"/>
    <property type="match status" value="1"/>
</dbReference>
<proteinExistence type="predicted"/>
<dbReference type="OrthoDB" id="3557569at2759"/>
<keyword evidence="3" id="KW-1185">Reference proteome</keyword>
<evidence type="ECO:0000313" key="3">
    <source>
        <dbReference type="Proteomes" id="UP000672032"/>
    </source>
</evidence>
<evidence type="ECO:0000259" key="1">
    <source>
        <dbReference type="Pfam" id="PF20150"/>
    </source>
</evidence>
<dbReference type="AlphaFoldDB" id="A0A8A3PL89"/>